<organism evidence="1 2">
    <name type="scientific">Leucogyrophana mollusca</name>
    <dbReference type="NCBI Taxonomy" id="85980"/>
    <lineage>
        <taxon>Eukaryota</taxon>
        <taxon>Fungi</taxon>
        <taxon>Dikarya</taxon>
        <taxon>Basidiomycota</taxon>
        <taxon>Agaricomycotina</taxon>
        <taxon>Agaricomycetes</taxon>
        <taxon>Agaricomycetidae</taxon>
        <taxon>Boletales</taxon>
        <taxon>Boletales incertae sedis</taxon>
        <taxon>Leucogyrophana</taxon>
    </lineage>
</organism>
<protein>
    <submittedName>
        <fullName evidence="1">Uncharacterized protein</fullName>
    </submittedName>
</protein>
<gene>
    <name evidence="1" type="ORF">BV22DRAFT_1036343</name>
</gene>
<dbReference type="Proteomes" id="UP000790709">
    <property type="component" value="Unassembled WGS sequence"/>
</dbReference>
<comment type="caution">
    <text evidence="1">The sequence shown here is derived from an EMBL/GenBank/DDBJ whole genome shotgun (WGS) entry which is preliminary data.</text>
</comment>
<proteinExistence type="predicted"/>
<evidence type="ECO:0000313" key="2">
    <source>
        <dbReference type="Proteomes" id="UP000790709"/>
    </source>
</evidence>
<accession>A0ACB8BDA3</accession>
<evidence type="ECO:0000313" key="1">
    <source>
        <dbReference type="EMBL" id="KAH7923412.1"/>
    </source>
</evidence>
<keyword evidence="2" id="KW-1185">Reference proteome</keyword>
<reference evidence="1" key="1">
    <citation type="journal article" date="2021" name="New Phytol.">
        <title>Evolutionary innovations through gain and loss of genes in the ectomycorrhizal Boletales.</title>
        <authorList>
            <person name="Wu G."/>
            <person name="Miyauchi S."/>
            <person name="Morin E."/>
            <person name="Kuo A."/>
            <person name="Drula E."/>
            <person name="Varga T."/>
            <person name="Kohler A."/>
            <person name="Feng B."/>
            <person name="Cao Y."/>
            <person name="Lipzen A."/>
            <person name="Daum C."/>
            <person name="Hundley H."/>
            <person name="Pangilinan J."/>
            <person name="Johnson J."/>
            <person name="Barry K."/>
            <person name="LaButti K."/>
            <person name="Ng V."/>
            <person name="Ahrendt S."/>
            <person name="Min B."/>
            <person name="Choi I.G."/>
            <person name="Park H."/>
            <person name="Plett J.M."/>
            <person name="Magnuson J."/>
            <person name="Spatafora J.W."/>
            <person name="Nagy L.G."/>
            <person name="Henrissat B."/>
            <person name="Grigoriev I.V."/>
            <person name="Yang Z.L."/>
            <person name="Xu J."/>
            <person name="Martin F.M."/>
        </authorList>
    </citation>
    <scope>NUCLEOTIDE SEQUENCE</scope>
    <source>
        <strain evidence="1">KUC20120723A-06</strain>
    </source>
</reference>
<dbReference type="EMBL" id="MU266453">
    <property type="protein sequence ID" value="KAH7923412.1"/>
    <property type="molecule type" value="Genomic_DNA"/>
</dbReference>
<name>A0ACB8BDA3_9AGAM</name>
<sequence>MNFFPVAIIILASISLVLANPSYDLWLYSDEYSMGTSEHHSATLKKGWWFASKKCGPCTPTTKLKNHHTRSYEMDTWDLGLDLRFYSKAGCKDQLPFTYTGDISDNINLIIGSHKVCTY</sequence>